<dbReference type="Gene3D" id="3.40.50.11440">
    <property type="match status" value="1"/>
</dbReference>
<name>A0A212KI25_9PROT</name>
<dbReference type="AlphaFoldDB" id="A0A212KI25"/>
<protein>
    <submittedName>
        <fullName evidence="1">Iron-sulfur cluster binding protein</fullName>
    </submittedName>
</protein>
<dbReference type="EMBL" id="FLUO01000002">
    <property type="protein sequence ID" value="SBW11289.1"/>
    <property type="molecule type" value="Genomic_DNA"/>
</dbReference>
<evidence type="ECO:0000313" key="1">
    <source>
        <dbReference type="EMBL" id="SBW11289.1"/>
    </source>
</evidence>
<proteinExistence type="predicted"/>
<sequence>MEKIVSSTRLFHEIIAASKPAFEKMCGATPIPRFRAARQSFPTDRVGDVAAAARAALAAPGCLDRIKPGMRIAIGVGSRGIANLPLLTRELAAAIRAAGGEPFIVPAMGSHGGATAEGQAEMLAGLGVDEAACGAPVVSSMEVRQIGETRMEIKGTPVTIPVYLDAAALDADGIVLVQRVKPHTAFRGRYESGLCKMLVIGLGKHRGAMAYHRYGFGPFAELMPKVAAQVLRAAPVLFGLAVVENAYHDTALVEAVPAAAFLAREPELLEYAFSLMGRLYFDHLDVLIVEEIGKNFSGDGMDPNITGTFPTPFAGQGLDVESRVVLRLSEETHGNAIGLGMADFSTVRAFLQADPIPTYTNSLTSRVSCVAKVPLLMPDDETAIKAAIYKSTSPTAEVPRIVKIRNTGNMELIEISEALWAEAEAHPSVALEGAPYALRFDAERMLLPEGA</sequence>
<reference evidence="1" key="1">
    <citation type="submission" date="2016-04" db="EMBL/GenBank/DDBJ databases">
        <authorList>
            <person name="Evans L.H."/>
            <person name="Alamgir A."/>
            <person name="Owens N."/>
            <person name="Weber N.D."/>
            <person name="Virtaneva K."/>
            <person name="Barbian K."/>
            <person name="Babar A."/>
            <person name="Rosenke K."/>
        </authorList>
    </citation>
    <scope>NUCLEOTIDE SEQUENCE</scope>
    <source>
        <strain evidence="1">86</strain>
    </source>
</reference>
<gene>
    <name evidence="1" type="ORF">KL86APRO_20142</name>
</gene>
<accession>A0A212KI25</accession>
<organism evidence="1">
    <name type="scientific">uncultured Alphaproteobacteria bacterium</name>
    <dbReference type="NCBI Taxonomy" id="91750"/>
    <lineage>
        <taxon>Bacteria</taxon>
        <taxon>Pseudomonadati</taxon>
        <taxon>Pseudomonadota</taxon>
        <taxon>Alphaproteobacteria</taxon>
        <taxon>environmental samples</taxon>
    </lineage>
</organism>